<name>A0A1U7NES4_9FIRM</name>
<dbReference type="EMBL" id="MPJW01000175">
    <property type="protein sequence ID" value="OLU38170.1"/>
    <property type="molecule type" value="Genomic_DNA"/>
</dbReference>
<accession>A0A1U7NES4</accession>
<comment type="caution">
    <text evidence="1">The sequence shown here is derived from an EMBL/GenBank/DDBJ whole genome shotgun (WGS) entry which is preliminary data.</text>
</comment>
<evidence type="ECO:0000313" key="2">
    <source>
        <dbReference type="Proteomes" id="UP000186341"/>
    </source>
</evidence>
<dbReference type="AlphaFoldDB" id="A0A1U7NES4"/>
<dbReference type="Proteomes" id="UP000186341">
    <property type="component" value="Unassembled WGS sequence"/>
</dbReference>
<gene>
    <name evidence="1" type="ORF">BO222_08860</name>
</gene>
<organism evidence="1 2">
    <name type="scientific">Ileibacterium valens</name>
    <dbReference type="NCBI Taxonomy" id="1862668"/>
    <lineage>
        <taxon>Bacteria</taxon>
        <taxon>Bacillati</taxon>
        <taxon>Bacillota</taxon>
        <taxon>Erysipelotrichia</taxon>
        <taxon>Erysipelotrichales</taxon>
        <taxon>Erysipelotrichaceae</taxon>
        <taxon>Ileibacterium</taxon>
    </lineage>
</organism>
<sequence>MTFDHSFILDIIRSRLFSINMSYKDKYSLVSEKKAELPEKNHSENSALICVFDSGYFEAIKSINRIVFLN</sequence>
<evidence type="ECO:0000313" key="1">
    <source>
        <dbReference type="EMBL" id="OLU38170.1"/>
    </source>
</evidence>
<protein>
    <submittedName>
        <fullName evidence="1">Uncharacterized protein</fullName>
    </submittedName>
</protein>
<reference evidence="1 2" key="1">
    <citation type="submission" date="2016-11" db="EMBL/GenBank/DDBJ databases">
        <title>Description of two novel members of the family Erysipelotrichaceae: Ileibacterium lipovorans gen. nov., sp. nov. and Dubosiella newyorkensis, gen. nov., sp. nov.</title>
        <authorList>
            <person name="Cox L.M."/>
            <person name="Sohn J."/>
            <person name="Tyrrell K.L."/>
            <person name="Citron D.M."/>
            <person name="Lawson P.A."/>
            <person name="Patel N.B."/>
            <person name="Iizumi T."/>
            <person name="Perez-Perez G.I."/>
            <person name="Goldstein E.J."/>
            <person name="Blaser M.J."/>
        </authorList>
    </citation>
    <scope>NUCLEOTIDE SEQUENCE [LARGE SCALE GENOMIC DNA]</scope>
    <source>
        <strain evidence="1 2">NYU-BL-A3</strain>
    </source>
</reference>
<keyword evidence="2" id="KW-1185">Reference proteome</keyword>
<proteinExistence type="predicted"/>